<gene>
    <name evidence="1" type="ORF">AVENP_2502</name>
</gene>
<proteinExistence type="predicted"/>
<dbReference type="RefSeq" id="WP_128360192.1">
    <property type="nucleotide sequence ID" value="NZ_CP053840.1"/>
</dbReference>
<dbReference type="KEGG" id="avp:AVENP_2502"/>
<dbReference type="AlphaFoldDB" id="A0AAE7E5N4"/>
<evidence type="ECO:0000313" key="2">
    <source>
        <dbReference type="Proteomes" id="UP000503482"/>
    </source>
</evidence>
<accession>A0AAE7E5N4</accession>
<dbReference type="EMBL" id="CP053840">
    <property type="protein sequence ID" value="QKF68006.1"/>
    <property type="molecule type" value="Genomic_DNA"/>
</dbReference>
<keyword evidence="2" id="KW-1185">Reference proteome</keyword>
<protein>
    <submittedName>
        <fullName evidence="1">Uncharacterized protein</fullName>
    </submittedName>
</protein>
<organism evidence="1 2">
    <name type="scientific">Arcobacter venerupis</name>
    <dbReference type="NCBI Taxonomy" id="1054033"/>
    <lineage>
        <taxon>Bacteria</taxon>
        <taxon>Pseudomonadati</taxon>
        <taxon>Campylobacterota</taxon>
        <taxon>Epsilonproteobacteria</taxon>
        <taxon>Campylobacterales</taxon>
        <taxon>Arcobacteraceae</taxon>
        <taxon>Arcobacter</taxon>
    </lineage>
</organism>
<dbReference type="Proteomes" id="UP000503482">
    <property type="component" value="Chromosome"/>
</dbReference>
<name>A0AAE7E5N4_9BACT</name>
<sequence>MKKSIVLLISLFFIAAVSLLIIQNLKDTDSYINEQNSKFTKTQIMFLLNNAKDEVSKILSKNQENDISSYLDIDYPIVVKDAKIIVKLKEYDKYNINLLKSKDEKDYESIKKFFEDNSVYDIETFRYLMKDKQDIKNYKQLDDLLVTVTKESSDKRILDLKNYLGFIKFDKKDTDTNDEKKEILFYELFVKVDYIKQFAKAYYILNKNGGVEYFELSFK</sequence>
<reference evidence="1 2" key="1">
    <citation type="submission" date="2020-05" db="EMBL/GenBank/DDBJ databases">
        <title>Complete genome sequencing of Campylobacter and Arcobacter type strains.</title>
        <authorList>
            <person name="Miller W.G."/>
            <person name="Yee E."/>
        </authorList>
    </citation>
    <scope>NUCLEOTIDE SEQUENCE [LARGE SCALE GENOMIC DNA]</scope>
    <source>
        <strain evidence="1 2">LMG 26156</strain>
    </source>
</reference>
<evidence type="ECO:0000313" key="1">
    <source>
        <dbReference type="EMBL" id="QKF68006.1"/>
    </source>
</evidence>